<dbReference type="SUPFAM" id="SSF88697">
    <property type="entry name" value="PUA domain-like"/>
    <property type="match status" value="1"/>
</dbReference>
<dbReference type="RefSeq" id="WP_285930656.1">
    <property type="nucleotide sequence ID" value="NZ_JASTZU010000018.1"/>
</dbReference>
<evidence type="ECO:0000313" key="1">
    <source>
        <dbReference type="EMBL" id="MDL4839711.1"/>
    </source>
</evidence>
<evidence type="ECO:0000313" key="2">
    <source>
        <dbReference type="Proteomes" id="UP001235343"/>
    </source>
</evidence>
<dbReference type="Pfam" id="PF10763">
    <property type="entry name" value="DUF2584"/>
    <property type="match status" value="1"/>
</dbReference>
<keyword evidence="2" id="KW-1185">Reference proteome</keyword>
<reference evidence="1 2" key="1">
    <citation type="submission" date="2023-06" db="EMBL/GenBank/DDBJ databases">
        <title>Aquibacillus rhizosphaerae LR5S19.</title>
        <authorList>
            <person name="Sun J.-Q."/>
        </authorList>
    </citation>
    <scope>NUCLEOTIDE SEQUENCE [LARGE SCALE GENOMIC DNA]</scope>
    <source>
        <strain evidence="1 2">LR5S19</strain>
    </source>
</reference>
<comment type="caution">
    <text evidence="1">The sequence shown here is derived from an EMBL/GenBank/DDBJ whole genome shotgun (WGS) entry which is preliminary data.</text>
</comment>
<dbReference type="InterPro" id="IPR015947">
    <property type="entry name" value="PUA-like_sf"/>
</dbReference>
<dbReference type="InterPro" id="IPR019699">
    <property type="entry name" value="DUF2584"/>
</dbReference>
<sequence>MSMPLVVDWRLVTHGREKRIENKENMFKITFDGYKLYPINQVIEIRRHDNSDQIGSGKIVELTWKEDTTICIYQLISLYNVN</sequence>
<accession>A0ABT7L1I6</accession>
<protein>
    <submittedName>
        <fullName evidence="1">DUF2584 family protein</fullName>
    </submittedName>
</protein>
<proteinExistence type="predicted"/>
<gene>
    <name evidence="1" type="ORF">QQS35_04465</name>
</gene>
<dbReference type="EMBL" id="JASTZU010000018">
    <property type="protein sequence ID" value="MDL4839711.1"/>
    <property type="molecule type" value="Genomic_DNA"/>
</dbReference>
<dbReference type="Gene3D" id="2.40.240.20">
    <property type="entry name" value="Hypothetical PUA domain-like, domain 1"/>
    <property type="match status" value="1"/>
</dbReference>
<dbReference type="Proteomes" id="UP001235343">
    <property type="component" value="Unassembled WGS sequence"/>
</dbReference>
<name>A0ABT7L1I6_9BACI</name>
<organism evidence="1 2">
    <name type="scientific">Aquibacillus rhizosphaerae</name>
    <dbReference type="NCBI Taxonomy" id="3051431"/>
    <lineage>
        <taxon>Bacteria</taxon>
        <taxon>Bacillati</taxon>
        <taxon>Bacillota</taxon>
        <taxon>Bacilli</taxon>
        <taxon>Bacillales</taxon>
        <taxon>Bacillaceae</taxon>
        <taxon>Aquibacillus</taxon>
    </lineage>
</organism>